<dbReference type="FunFam" id="3.40.50.720:FF:000209">
    <property type="entry name" value="Polyketide synthase Pks12"/>
    <property type="match status" value="1"/>
</dbReference>
<dbReference type="InterPro" id="IPR032821">
    <property type="entry name" value="PKS_assoc"/>
</dbReference>
<dbReference type="GO" id="GO:0016491">
    <property type="term" value="F:oxidoreductase activity"/>
    <property type="evidence" value="ECO:0007669"/>
    <property type="project" value="InterPro"/>
</dbReference>
<dbReference type="KEGG" id="glz:GLAREA_01205"/>
<dbReference type="Pfam" id="PF00550">
    <property type="entry name" value="PP-binding"/>
    <property type="match status" value="1"/>
</dbReference>
<dbReference type="OrthoDB" id="329835at2759"/>
<evidence type="ECO:0000313" key="13">
    <source>
        <dbReference type="EMBL" id="EPE25293.1"/>
    </source>
</evidence>
<feature type="compositionally biased region" description="Polar residues" evidence="9">
    <location>
        <begin position="1"/>
        <end position="10"/>
    </location>
</feature>
<keyword evidence="5" id="KW-0521">NADP</keyword>
<dbReference type="Pfam" id="PF21089">
    <property type="entry name" value="PKS_DH_N"/>
    <property type="match status" value="1"/>
</dbReference>
<feature type="active site" description="Proton donor; for dehydratase activity" evidence="8">
    <location>
        <position position="1145"/>
    </location>
</feature>
<dbReference type="SUPFAM" id="SSF55048">
    <property type="entry name" value="Probable ACP-binding domain of malonyl-CoA ACP transacylase"/>
    <property type="match status" value="1"/>
</dbReference>
<dbReference type="Gene3D" id="3.10.129.110">
    <property type="entry name" value="Polyketide synthase dehydratase"/>
    <property type="match status" value="1"/>
</dbReference>
<dbReference type="SUPFAM" id="SSF53335">
    <property type="entry name" value="S-adenosyl-L-methionine-dependent methyltransferases"/>
    <property type="match status" value="1"/>
</dbReference>
<dbReference type="SMART" id="SM00829">
    <property type="entry name" value="PKS_ER"/>
    <property type="match status" value="1"/>
</dbReference>
<evidence type="ECO:0000259" key="11">
    <source>
        <dbReference type="PROSITE" id="PS52004"/>
    </source>
</evidence>
<dbReference type="PANTHER" id="PTHR43775">
    <property type="entry name" value="FATTY ACID SYNTHASE"/>
    <property type="match status" value="1"/>
</dbReference>
<keyword evidence="3" id="KW-0489">Methyltransferase</keyword>
<dbReference type="GO" id="GO:0006633">
    <property type="term" value="P:fatty acid biosynthetic process"/>
    <property type="evidence" value="ECO:0007669"/>
    <property type="project" value="InterPro"/>
</dbReference>
<sequence length="2504" mass="273325">MVSNGTTNGHTNHEKLANGNSHAIKNGTNGTNGAANHTNGTNGTNGHTKPPGINHEMKKGFEEHIAICGMAMRLPGGIHDDETFWDVLIHGKDTRTPIPANRWNVEGFGPSLGKRGAIKTQHAYFLEDDISCLDASFFTMTKSDLEKVDPQQRQILEVTRECLENAGEVDYRGKPIGCYVGTFGEDWLHSIAREPQTTGFSGSGDLMIANRVSYEFDFKGPSLVVKTGCSASLVGLHAACLALQSGDCSAAIVAGTSLIMGPYLTGAMTQVGVLSPEGSCKTFDADADGFARAEAINAIYIKRLSDAIKDGNPIRSVIRGILSNSDGKSASLMAPNGESHEELMRNVYAKAGLDPRDTGFVESHGTGTITGDPIEATAIGNVFGERGVLIGSVKPNIGHAEGASGLNSVIKAVLALEHRTIPPNIKFNKPNPKIPFAEKKLIVPVVPTPWPENRAERISVNSFGIGGTNAHAIIDSASEVRSQVLKSAGKTSPAGPKLLLVSANTQESLKKQIVNLKSYIESYPERIEDVAYTLTQRREHLPHRSFFLAGEDISTTDAAPAAKAAVNPPGITMVFSGQGAQWPEMGASLIKSDVNFRKDIQEMDKILQSFIHAPSWTIEEELLKSAERSQISKAYLAQPLCTAIQIALVNSLTRCGIQPSAVVGHSSGEIAAAYAAGALSCSEAIAAAYYRGYVTTQQTLSGGMAAIGLGAGDVLDFLTDGVVIACENSPGSTTISGDLDQVRKVVSAVKERSPDVFARQLKVEMAYHSHHMKNILLPYTTLLHEELAAKNMKQNDLRVPLYSSVTGKKIVGSSMLNPEYWGLNLTSPVKFSSALSRLLQDQSHNIFLEIGPHSTLAGPLRQICANAGLPCPYIPTMLRASDSAENLLSAMGSLYQQGSHLNLKALNSNGKVDGGLPAYPWDHSQSFWYESRVAKDWRLRSFGHHAILGQRIPESTGFHPSWRVLLDLEDEPWLLDHKVGEDVIFPFAGYVAMAGEAIRQVTGIEAGYSVRHVVAHTAMVLTESAPVEVVTNLTRHKLTDAADSEAYNFTISSYSGSTWIKHCDGLVMPMQKEIKRASHIEPLQRQVRVARWYEIMARVGLVYGPEFQGIKELTSSATEYKAVAEIGNTQSRQEAPFLFHPATIDACLQVVLAALAQAAGRNFTQLCVPTLIEELDVSRSAATMVAEAWSLDDKVGLDCVADGKVALRLRGARLSPLDEEKSNVDIDRHAAARLEWYPDIDFMEIPPLFAPPMADNDVKRLLEELALLCLLDSHERLQGLHTEQPHFLQFRDWLAREKERAKSGDYPVVQNASSYLDLSRAQRVQGMKDRMNILHTNESIGLVATGIMRICENAEGLFTGSVDTLDLLMKDNVLTEIYNAVSFGFGDFIHMLSLTKPNLRILEVGAGTGGTTELILRDLARAGGNPAYSTYCFTDISAGFFAQAKERFSYAPNMDYQVFDISKDPFEQGFKAQSFDIILAPNVVHATANLNQTLKNLQPLLRPHGHLVLSEVCALARAPGYVFGNFSGWWLGEADNRKWEPYIMPERWDMELKAAGFTGTDVVVYDAEAPFQYCAAIVSQPQPQEAVTERPVVILCRNPKEGITLRLVQELENCGVQVTTTAFGDMLPHNSDIISTLDLEGRFFEDIAKADFIAFQEILRQYEDQKMLWLMPPTQVACENPRSGQTIGTFRVARAELAIPIHTLEIDESESEFATLVMKVFQKVRTREDNDIIAPDKEYAVDKGVIKIGRYQPFSLEEEVGEKGCASSGNAQTLVIGKPGLLDTLAWVEESISDVGDNQVEIEVRAVGLNFRDIMVAMGVLKFGSKSVSLGLELTGVVSKVGADVKNVVVGDHVCGVAMEGCFSTRAILLSSLVVRIPDSLGFEEGATMPACYTTAVQALLDVGQMKSGQTVLIHSACGGIGHAAIDLCKMVGAEIYCTVGNEDKANYLVEKLNIPRERIFDSRNDSFLAGVLDATGGQGVDIVLNSLSGELLHASWRCVAEFGKLIELGKRDLVGYGKLDLEPFLANRSYCCVDLAHAMKKRPETVGATIERWVSMFSQGLITPIPMTVFDAKDISSSFRHLQKGDHIGKAVIRIPAQISDIPSKPKGKVFSLNPDASYLLTGGLGGLGRSVATWMVERGARNLIFLSRSAGQGEHDSSFLSELESMGCKITAIQGKADDIQAVQEVASRATKPVKGIFHLAMVLRDAPILDMTYEDWTEAVVPKVEGAWNLHNTFKDEELDFFVMTSSLVTLIDQPGQGNYAAANTFLESFVQYRHRLGLPASVLGVCPVDDIGFVAENPLIRRKLKSQGLYFLPERELLEYMELAILNSHPPKTKAESTSNDNISSWKSSGHIVMGLRSEVHLNHPDCQTSWRRDRRMGMFHNISEDTKGDSSTLNSNALKSFLARAALDPEILGVTANAEYLADEIGARIFRFMMKEEEDIDTSMTLNQIGMDSLMAIELRRWWKQTFGLDISVLEIMNSGSLIGLGQAACDGLRKKMAK</sequence>
<dbReference type="InterPro" id="IPR001227">
    <property type="entry name" value="Ac_transferase_dom_sf"/>
</dbReference>
<dbReference type="InterPro" id="IPR020806">
    <property type="entry name" value="PKS_PP-bd"/>
</dbReference>
<dbReference type="InterPro" id="IPR014030">
    <property type="entry name" value="Ketoacyl_synth_N"/>
</dbReference>
<dbReference type="InterPro" id="IPR009081">
    <property type="entry name" value="PP-bd_ACP"/>
</dbReference>
<feature type="region of interest" description="N-terminal hotdog fold" evidence="8">
    <location>
        <begin position="945"/>
        <end position="1074"/>
    </location>
</feature>
<dbReference type="InterPro" id="IPR029063">
    <property type="entry name" value="SAM-dependent_MTases_sf"/>
</dbReference>
<dbReference type="Pfam" id="PF08240">
    <property type="entry name" value="ADH_N"/>
    <property type="match status" value="1"/>
</dbReference>
<dbReference type="PROSITE" id="PS52019">
    <property type="entry name" value="PKS_MFAS_DH"/>
    <property type="match status" value="1"/>
</dbReference>
<feature type="domain" description="Ketosynthase family 3 (KS3)" evidence="11">
    <location>
        <begin position="62"/>
        <end position="476"/>
    </location>
</feature>
<dbReference type="InterPro" id="IPR050091">
    <property type="entry name" value="PKS_NRPS_Biosynth_Enz"/>
</dbReference>
<feature type="domain" description="Carrier" evidence="10">
    <location>
        <begin position="2421"/>
        <end position="2498"/>
    </location>
</feature>
<dbReference type="PROSITE" id="PS52004">
    <property type="entry name" value="KS3_2"/>
    <property type="match status" value="1"/>
</dbReference>
<evidence type="ECO:0000256" key="9">
    <source>
        <dbReference type="SAM" id="MobiDB-lite"/>
    </source>
</evidence>
<dbReference type="InterPro" id="IPR011032">
    <property type="entry name" value="GroES-like_sf"/>
</dbReference>
<accession>S3DF90</accession>
<evidence type="ECO:0000256" key="4">
    <source>
        <dbReference type="ARBA" id="ARBA00022679"/>
    </source>
</evidence>
<dbReference type="PANTHER" id="PTHR43775:SF49">
    <property type="entry name" value="SYNTHASE, PUTATIVE (JCVI)-RELATED"/>
    <property type="match status" value="1"/>
</dbReference>
<dbReference type="SMART" id="SM00823">
    <property type="entry name" value="PKS_PP"/>
    <property type="match status" value="1"/>
</dbReference>
<dbReference type="GO" id="GO:0004312">
    <property type="term" value="F:fatty acid synthase activity"/>
    <property type="evidence" value="ECO:0007669"/>
    <property type="project" value="TreeGrafter"/>
</dbReference>
<keyword evidence="6" id="KW-0511">Multifunctional enzyme</keyword>
<dbReference type="Gene3D" id="3.40.50.720">
    <property type="entry name" value="NAD(P)-binding Rossmann-like Domain"/>
    <property type="match status" value="2"/>
</dbReference>
<dbReference type="InterPro" id="IPR016035">
    <property type="entry name" value="Acyl_Trfase/lysoPLipase"/>
</dbReference>
<dbReference type="SUPFAM" id="SSF47336">
    <property type="entry name" value="ACP-like"/>
    <property type="match status" value="1"/>
</dbReference>
<dbReference type="Pfam" id="PF08659">
    <property type="entry name" value="KR"/>
    <property type="match status" value="1"/>
</dbReference>
<evidence type="ECO:0000256" key="1">
    <source>
        <dbReference type="ARBA" id="ARBA00022450"/>
    </source>
</evidence>
<feature type="active site" description="Proton acceptor; for dehydratase activity" evidence="8">
    <location>
        <position position="977"/>
    </location>
</feature>
<dbReference type="SUPFAM" id="SSF52151">
    <property type="entry name" value="FabD/lysophospholipase-like"/>
    <property type="match status" value="1"/>
</dbReference>
<dbReference type="InterPro" id="IPR016036">
    <property type="entry name" value="Malonyl_transacylase_ACP-bd"/>
</dbReference>
<keyword evidence="7" id="KW-0012">Acyltransferase</keyword>
<dbReference type="CDD" id="cd05195">
    <property type="entry name" value="enoyl_red"/>
    <property type="match status" value="1"/>
</dbReference>
<dbReference type="InterPro" id="IPR036291">
    <property type="entry name" value="NAD(P)-bd_dom_sf"/>
</dbReference>
<dbReference type="Pfam" id="PF16197">
    <property type="entry name" value="KAsynt_C_assoc"/>
    <property type="match status" value="1"/>
</dbReference>
<gene>
    <name evidence="13" type="ORF">GLAREA_01205</name>
</gene>
<dbReference type="SUPFAM" id="SSF53901">
    <property type="entry name" value="Thiolase-like"/>
    <property type="match status" value="1"/>
</dbReference>
<feature type="domain" description="PKS/mFAS DH" evidence="12">
    <location>
        <begin position="945"/>
        <end position="1223"/>
    </location>
</feature>
<dbReference type="Pfam" id="PF00698">
    <property type="entry name" value="Acyl_transf_1"/>
    <property type="match status" value="1"/>
</dbReference>
<dbReference type="Gene3D" id="3.90.180.10">
    <property type="entry name" value="Medium-chain alcohol dehydrogenases, catalytic domain"/>
    <property type="match status" value="1"/>
</dbReference>
<dbReference type="GO" id="GO:0032259">
    <property type="term" value="P:methylation"/>
    <property type="evidence" value="ECO:0007669"/>
    <property type="project" value="UniProtKB-KW"/>
</dbReference>
<dbReference type="SMART" id="SM00822">
    <property type="entry name" value="PKS_KR"/>
    <property type="match status" value="1"/>
</dbReference>
<dbReference type="SMART" id="SM00826">
    <property type="entry name" value="PKS_DH"/>
    <property type="match status" value="1"/>
</dbReference>
<dbReference type="InterPro" id="IPR018201">
    <property type="entry name" value="Ketoacyl_synth_AS"/>
</dbReference>
<dbReference type="SMART" id="SM00827">
    <property type="entry name" value="PKS_AT"/>
    <property type="match status" value="1"/>
</dbReference>
<dbReference type="STRING" id="1116229.S3DF90"/>
<evidence type="ECO:0000256" key="8">
    <source>
        <dbReference type="PROSITE-ProRule" id="PRU01363"/>
    </source>
</evidence>
<dbReference type="InterPro" id="IPR057326">
    <property type="entry name" value="KR_dom"/>
</dbReference>
<protein>
    <submittedName>
        <fullName evidence="13">Thiolase-like protein</fullName>
    </submittedName>
</protein>
<dbReference type="InterPro" id="IPR049551">
    <property type="entry name" value="PKS_DH_C"/>
</dbReference>
<dbReference type="Gene3D" id="3.30.70.3290">
    <property type="match status" value="1"/>
</dbReference>
<dbReference type="OMA" id="EKCDPQQ"/>
<dbReference type="SUPFAM" id="SSF51735">
    <property type="entry name" value="NAD(P)-binding Rossmann-fold domains"/>
    <property type="match status" value="2"/>
</dbReference>
<dbReference type="InterPro" id="IPR013217">
    <property type="entry name" value="Methyltransf_12"/>
</dbReference>
<dbReference type="eggNOG" id="KOG1202">
    <property type="taxonomic scope" value="Eukaryota"/>
</dbReference>
<dbReference type="InterPro" id="IPR014031">
    <property type="entry name" value="Ketoacyl_synth_C"/>
</dbReference>
<dbReference type="Gene3D" id="3.40.47.10">
    <property type="match status" value="1"/>
</dbReference>
<keyword evidence="14" id="KW-1185">Reference proteome</keyword>
<evidence type="ECO:0000256" key="5">
    <source>
        <dbReference type="ARBA" id="ARBA00022857"/>
    </source>
</evidence>
<dbReference type="InterPro" id="IPR013154">
    <property type="entry name" value="ADH-like_N"/>
</dbReference>
<dbReference type="GO" id="GO:0008168">
    <property type="term" value="F:methyltransferase activity"/>
    <property type="evidence" value="ECO:0007669"/>
    <property type="project" value="UniProtKB-KW"/>
</dbReference>
<dbReference type="GO" id="GO:1901336">
    <property type="term" value="P:lactone biosynthetic process"/>
    <property type="evidence" value="ECO:0007669"/>
    <property type="project" value="UniProtKB-ARBA"/>
</dbReference>
<dbReference type="Pfam" id="PF00109">
    <property type="entry name" value="ketoacyl-synt"/>
    <property type="match status" value="1"/>
</dbReference>
<dbReference type="Pfam" id="PF14765">
    <property type="entry name" value="PS-DH"/>
    <property type="match status" value="1"/>
</dbReference>
<dbReference type="EMBL" id="KE145371">
    <property type="protein sequence ID" value="EPE25293.1"/>
    <property type="molecule type" value="Genomic_DNA"/>
</dbReference>
<dbReference type="Pfam" id="PF08242">
    <property type="entry name" value="Methyltransf_12"/>
    <property type="match status" value="1"/>
</dbReference>
<organism evidence="13 14">
    <name type="scientific">Glarea lozoyensis (strain ATCC 20868 / MF5171)</name>
    <dbReference type="NCBI Taxonomy" id="1116229"/>
    <lineage>
        <taxon>Eukaryota</taxon>
        <taxon>Fungi</taxon>
        <taxon>Dikarya</taxon>
        <taxon>Ascomycota</taxon>
        <taxon>Pezizomycotina</taxon>
        <taxon>Leotiomycetes</taxon>
        <taxon>Helotiales</taxon>
        <taxon>Helotiaceae</taxon>
        <taxon>Glarea</taxon>
    </lineage>
</organism>
<dbReference type="GO" id="GO:0044550">
    <property type="term" value="P:secondary metabolite biosynthetic process"/>
    <property type="evidence" value="ECO:0007669"/>
    <property type="project" value="TreeGrafter"/>
</dbReference>
<dbReference type="CDD" id="cd00833">
    <property type="entry name" value="PKS"/>
    <property type="match status" value="1"/>
</dbReference>
<dbReference type="Gene3D" id="3.40.50.150">
    <property type="entry name" value="Vaccinia Virus protein VP39"/>
    <property type="match status" value="1"/>
</dbReference>
<dbReference type="Gene3D" id="3.40.366.10">
    <property type="entry name" value="Malonyl-Coenzyme A Acyl Carrier Protein, domain 2"/>
    <property type="match status" value="1"/>
</dbReference>
<dbReference type="InterPro" id="IPR013968">
    <property type="entry name" value="PKS_KR"/>
</dbReference>
<name>S3DF90_GLAL2</name>
<dbReference type="HOGENOM" id="CLU_000022_31_7_1"/>
<evidence type="ECO:0000256" key="2">
    <source>
        <dbReference type="ARBA" id="ARBA00022553"/>
    </source>
</evidence>
<evidence type="ECO:0000256" key="6">
    <source>
        <dbReference type="ARBA" id="ARBA00023268"/>
    </source>
</evidence>
<dbReference type="GO" id="GO:0004315">
    <property type="term" value="F:3-oxoacyl-[acyl-carrier-protein] synthase activity"/>
    <property type="evidence" value="ECO:0007669"/>
    <property type="project" value="InterPro"/>
</dbReference>
<evidence type="ECO:0000259" key="12">
    <source>
        <dbReference type="PROSITE" id="PS52019"/>
    </source>
</evidence>
<evidence type="ECO:0000256" key="7">
    <source>
        <dbReference type="ARBA" id="ARBA00023315"/>
    </source>
</evidence>
<proteinExistence type="predicted"/>
<dbReference type="InterPro" id="IPR049552">
    <property type="entry name" value="PKS_DH_N"/>
</dbReference>
<dbReference type="InterPro" id="IPR020807">
    <property type="entry name" value="PKS_DH"/>
</dbReference>
<keyword evidence="2" id="KW-0597">Phosphoprotein</keyword>
<dbReference type="InterPro" id="IPR049900">
    <property type="entry name" value="PKS_mFAS_DH"/>
</dbReference>
<dbReference type="InterPro" id="IPR020841">
    <property type="entry name" value="PKS_Beta-ketoAc_synthase_dom"/>
</dbReference>
<dbReference type="GeneID" id="19460263"/>
<feature type="region of interest" description="C-terminal hotdog fold" evidence="8">
    <location>
        <begin position="1084"/>
        <end position="1223"/>
    </location>
</feature>
<dbReference type="InterPro" id="IPR014043">
    <property type="entry name" value="Acyl_transferase_dom"/>
</dbReference>
<dbReference type="GO" id="GO:0031177">
    <property type="term" value="F:phosphopantetheine binding"/>
    <property type="evidence" value="ECO:0007669"/>
    <property type="project" value="InterPro"/>
</dbReference>
<dbReference type="PROSITE" id="PS00606">
    <property type="entry name" value="KS3_1"/>
    <property type="match status" value="1"/>
</dbReference>
<dbReference type="InterPro" id="IPR036736">
    <property type="entry name" value="ACP-like_sf"/>
</dbReference>
<dbReference type="CDD" id="cd02440">
    <property type="entry name" value="AdoMet_MTases"/>
    <property type="match status" value="1"/>
</dbReference>
<keyword evidence="4" id="KW-0808">Transferase</keyword>
<keyword evidence="1" id="KW-0596">Phosphopantetheine</keyword>
<dbReference type="Pfam" id="PF02801">
    <property type="entry name" value="Ketoacyl-synt_C"/>
    <property type="match status" value="1"/>
</dbReference>
<dbReference type="Proteomes" id="UP000016922">
    <property type="component" value="Unassembled WGS sequence"/>
</dbReference>
<dbReference type="SUPFAM" id="SSF50129">
    <property type="entry name" value="GroES-like"/>
    <property type="match status" value="1"/>
</dbReference>
<evidence type="ECO:0000259" key="10">
    <source>
        <dbReference type="PROSITE" id="PS50075"/>
    </source>
</evidence>
<evidence type="ECO:0000256" key="3">
    <source>
        <dbReference type="ARBA" id="ARBA00022603"/>
    </source>
</evidence>
<feature type="compositionally biased region" description="Low complexity" evidence="9">
    <location>
        <begin position="26"/>
        <end position="48"/>
    </location>
</feature>
<reference evidence="13 14" key="1">
    <citation type="journal article" date="2013" name="BMC Genomics">
        <title>Genomics-driven discovery of the pneumocandin biosynthetic gene cluster in the fungus Glarea lozoyensis.</title>
        <authorList>
            <person name="Chen L."/>
            <person name="Yue Q."/>
            <person name="Zhang X."/>
            <person name="Xiang M."/>
            <person name="Wang C."/>
            <person name="Li S."/>
            <person name="Che Y."/>
            <person name="Ortiz-Lopez F.J."/>
            <person name="Bills G.F."/>
            <person name="Liu X."/>
            <person name="An Z."/>
        </authorList>
    </citation>
    <scope>NUCLEOTIDE SEQUENCE [LARGE SCALE GENOMIC DNA]</scope>
    <source>
        <strain evidence="14">ATCC 20868 / MF5171</strain>
    </source>
</reference>
<dbReference type="SMART" id="SM00825">
    <property type="entry name" value="PKS_KS"/>
    <property type="match status" value="1"/>
</dbReference>
<dbReference type="RefSeq" id="XP_008086612.1">
    <property type="nucleotide sequence ID" value="XM_008088421.1"/>
</dbReference>
<dbReference type="InterPro" id="IPR020843">
    <property type="entry name" value="ER"/>
</dbReference>
<evidence type="ECO:0000313" key="14">
    <source>
        <dbReference type="Proteomes" id="UP000016922"/>
    </source>
</evidence>
<dbReference type="Pfam" id="PF13602">
    <property type="entry name" value="ADH_zinc_N_2"/>
    <property type="match status" value="1"/>
</dbReference>
<dbReference type="PROSITE" id="PS50075">
    <property type="entry name" value="CARRIER"/>
    <property type="match status" value="1"/>
</dbReference>
<dbReference type="InterPro" id="IPR042104">
    <property type="entry name" value="PKS_dehydratase_sf"/>
</dbReference>
<dbReference type="InterPro" id="IPR016039">
    <property type="entry name" value="Thiolase-like"/>
</dbReference>
<dbReference type="Gene3D" id="1.10.1200.10">
    <property type="entry name" value="ACP-like"/>
    <property type="match status" value="1"/>
</dbReference>
<feature type="region of interest" description="Disordered" evidence="9">
    <location>
        <begin position="1"/>
        <end position="55"/>
    </location>
</feature>